<organism evidence="4 5">
    <name type="scientific">Kineosporia babensis</name>
    <dbReference type="NCBI Taxonomy" id="499548"/>
    <lineage>
        <taxon>Bacteria</taxon>
        <taxon>Bacillati</taxon>
        <taxon>Actinomycetota</taxon>
        <taxon>Actinomycetes</taxon>
        <taxon>Kineosporiales</taxon>
        <taxon>Kineosporiaceae</taxon>
        <taxon>Kineosporia</taxon>
    </lineage>
</organism>
<feature type="region of interest" description="Disordered" evidence="2">
    <location>
        <begin position="1"/>
        <end position="31"/>
    </location>
</feature>
<dbReference type="GO" id="GO:0003677">
    <property type="term" value="F:DNA binding"/>
    <property type="evidence" value="ECO:0007669"/>
    <property type="project" value="InterPro"/>
</dbReference>
<evidence type="ECO:0000256" key="1">
    <source>
        <dbReference type="PROSITE-ProRule" id="PRU00289"/>
    </source>
</evidence>
<keyword evidence="1" id="KW-0547">Nucleotide-binding</keyword>
<dbReference type="InterPro" id="IPR027417">
    <property type="entry name" value="P-loop_NTPase"/>
</dbReference>
<accession>A0A9X1N969</accession>
<dbReference type="PROSITE" id="PS50901">
    <property type="entry name" value="FTSK"/>
    <property type="match status" value="1"/>
</dbReference>
<protein>
    <recommendedName>
        <fullName evidence="3">FtsK domain-containing protein</fullName>
    </recommendedName>
</protein>
<dbReference type="EMBL" id="JAJOMB010000003">
    <property type="protein sequence ID" value="MCD5310847.1"/>
    <property type="molecule type" value="Genomic_DNA"/>
</dbReference>
<feature type="compositionally biased region" description="Low complexity" evidence="2">
    <location>
        <begin position="1"/>
        <end position="12"/>
    </location>
</feature>
<feature type="binding site" evidence="1">
    <location>
        <begin position="304"/>
        <end position="311"/>
    </location>
    <ligand>
        <name>ATP</name>
        <dbReference type="ChEBI" id="CHEBI:30616"/>
    </ligand>
</feature>
<dbReference type="SUPFAM" id="SSF52540">
    <property type="entry name" value="P-loop containing nucleoside triphosphate hydrolases"/>
    <property type="match status" value="1"/>
</dbReference>
<evidence type="ECO:0000256" key="2">
    <source>
        <dbReference type="SAM" id="MobiDB-lite"/>
    </source>
</evidence>
<reference evidence="4" key="1">
    <citation type="submission" date="2021-11" db="EMBL/GenBank/DDBJ databases">
        <title>Streptomyces corallinus and Kineosporia corallina sp. nov., two new coral-derived marine actinobacteria.</title>
        <authorList>
            <person name="Buangrab K."/>
            <person name="Sutthacheep M."/>
            <person name="Yeemin T."/>
            <person name="Harunari E."/>
            <person name="Igarashi Y."/>
            <person name="Sripreechasak P."/>
            <person name="Kanchanasin P."/>
            <person name="Tanasupawat S."/>
            <person name="Phongsopitanun W."/>
        </authorList>
    </citation>
    <scope>NUCLEOTIDE SEQUENCE</scope>
    <source>
        <strain evidence="4">JCM 31032</strain>
    </source>
</reference>
<evidence type="ECO:0000259" key="3">
    <source>
        <dbReference type="PROSITE" id="PS50901"/>
    </source>
</evidence>
<feature type="compositionally biased region" description="Pro residues" evidence="2">
    <location>
        <begin position="566"/>
        <end position="577"/>
    </location>
</feature>
<gene>
    <name evidence="4" type="ORF">LR394_08070</name>
</gene>
<proteinExistence type="predicted"/>
<sequence>MTTATETPTPGAATPPRPAKGKKEEPPAPPRVEVDWTSWRHGPIAAPINAGGALAATALVGHITDVAPVCGIGVGVAAAVGVTVRAAMKDISPEGLAARAACWLGAGGWMTWTLGGAAWPTAFGWLIAGTVGAALAAPEMADHESRVKARAKAAKDEAAATEVKIAANKALAEFGAEWNERIARVCKVQGVTVVGVEYWPSGVGYTLEARLPAGGVTRQRLANFTPGLATDVPLPNGCGVEIEPGKDRGHVLLKVSTVDTTAQAIPFPDDYSPISLNDLLAVGMHKGGAQALLDLLNSRAFIAGQIGSGKTNLLQVINAMIARCTDALNWHIDLNGSGMSSPWLLPWLDGEMDAPPIDWVASTVDEAVRMINAAIRVAKARKQAYKRLMRKLNVDKLTISPEIPGIVITLDEGAEATAANRGDTRLATGLESLITISRAARLAIVLSSVRGTSDLVPAAIQAQAGTKIAMRPADAAEAAYVLGWDCQKMIDEAANPGTGIIRQPGAPMRSLVAYQLLPHQIEEIAKATLARRPTLDEPSAQAAGDDYKNRWIRFGDWLKTQGEEAPMPPAPRTPSDPQPERPKAIQLPELDDRYKGPGGMARAQQDMQDALEKAKERAREVQAERAAEEAGDKPAVEQRPAADVDAAFNELVEGWDVKLSDVDEITRLLAEAGPAGLPVTKILEALKAAGFGIERATVYRRLDAMGNVKKLPEGGYAIKPDPS</sequence>
<evidence type="ECO:0000313" key="5">
    <source>
        <dbReference type="Proteomes" id="UP001138997"/>
    </source>
</evidence>
<dbReference type="RefSeq" id="WP_231440023.1">
    <property type="nucleotide sequence ID" value="NZ_JAJOMB010000003.1"/>
</dbReference>
<comment type="caution">
    <text evidence="4">The sequence shown here is derived from an EMBL/GenBank/DDBJ whole genome shotgun (WGS) entry which is preliminary data.</text>
</comment>
<dbReference type="GO" id="GO:0005524">
    <property type="term" value="F:ATP binding"/>
    <property type="evidence" value="ECO:0007669"/>
    <property type="project" value="UniProtKB-UniRule"/>
</dbReference>
<feature type="domain" description="FtsK" evidence="3">
    <location>
        <begin position="288"/>
        <end position="479"/>
    </location>
</feature>
<feature type="compositionally biased region" description="Basic and acidic residues" evidence="2">
    <location>
        <begin position="610"/>
        <end position="640"/>
    </location>
</feature>
<evidence type="ECO:0000313" key="4">
    <source>
        <dbReference type="EMBL" id="MCD5310847.1"/>
    </source>
</evidence>
<feature type="region of interest" description="Disordered" evidence="2">
    <location>
        <begin position="561"/>
        <end position="640"/>
    </location>
</feature>
<name>A0A9X1N969_9ACTN</name>
<keyword evidence="1" id="KW-0067">ATP-binding</keyword>
<dbReference type="Gene3D" id="3.40.50.300">
    <property type="entry name" value="P-loop containing nucleotide triphosphate hydrolases"/>
    <property type="match status" value="1"/>
</dbReference>
<dbReference type="Proteomes" id="UP001138997">
    <property type="component" value="Unassembled WGS sequence"/>
</dbReference>
<dbReference type="AlphaFoldDB" id="A0A9X1N969"/>
<dbReference type="InterPro" id="IPR002543">
    <property type="entry name" value="FtsK_dom"/>
</dbReference>
<keyword evidence="5" id="KW-1185">Reference proteome</keyword>